<evidence type="ECO:0000313" key="9">
    <source>
        <dbReference type="EMBL" id="KAF1831793.1"/>
    </source>
</evidence>
<dbReference type="GO" id="GO:0020037">
    <property type="term" value="F:heme binding"/>
    <property type="evidence" value="ECO:0007669"/>
    <property type="project" value="InterPro"/>
</dbReference>
<evidence type="ECO:0000256" key="1">
    <source>
        <dbReference type="ARBA" id="ARBA00001971"/>
    </source>
</evidence>
<evidence type="ECO:0000256" key="4">
    <source>
        <dbReference type="ARBA" id="ARBA00022723"/>
    </source>
</evidence>
<dbReference type="EMBL" id="ML975354">
    <property type="protein sequence ID" value="KAF1831793.1"/>
    <property type="molecule type" value="Genomic_DNA"/>
</dbReference>
<dbReference type="GO" id="GO:0004497">
    <property type="term" value="F:monooxygenase activity"/>
    <property type="evidence" value="ECO:0007669"/>
    <property type="project" value="UniProtKB-KW"/>
</dbReference>
<protein>
    <submittedName>
        <fullName evidence="9">Cytochrome P450</fullName>
    </submittedName>
</protein>
<dbReference type="OrthoDB" id="1470350at2759"/>
<evidence type="ECO:0000313" key="10">
    <source>
        <dbReference type="Proteomes" id="UP000800040"/>
    </source>
</evidence>
<proteinExistence type="inferred from homology"/>
<keyword evidence="10" id="KW-1185">Reference proteome</keyword>
<dbReference type="Gene3D" id="1.10.630.10">
    <property type="entry name" value="Cytochrome P450"/>
    <property type="match status" value="1"/>
</dbReference>
<dbReference type="CDD" id="cd11065">
    <property type="entry name" value="CYP64-like"/>
    <property type="match status" value="1"/>
</dbReference>
<name>A0A6A5KEJ7_9PLEO</name>
<dbReference type="SUPFAM" id="SSF48264">
    <property type="entry name" value="Cytochrome P450"/>
    <property type="match status" value="1"/>
</dbReference>
<dbReference type="PANTHER" id="PTHR46300">
    <property type="entry name" value="P450, PUTATIVE (EUROFUNG)-RELATED-RELATED"/>
    <property type="match status" value="1"/>
</dbReference>
<evidence type="ECO:0000256" key="6">
    <source>
        <dbReference type="ARBA" id="ARBA00023004"/>
    </source>
</evidence>
<dbReference type="Proteomes" id="UP000800040">
    <property type="component" value="Unassembled WGS sequence"/>
</dbReference>
<evidence type="ECO:0000256" key="8">
    <source>
        <dbReference type="PIRSR" id="PIRSR602401-1"/>
    </source>
</evidence>
<organism evidence="9 10">
    <name type="scientific">Decorospora gaudefroyi</name>
    <dbReference type="NCBI Taxonomy" id="184978"/>
    <lineage>
        <taxon>Eukaryota</taxon>
        <taxon>Fungi</taxon>
        <taxon>Dikarya</taxon>
        <taxon>Ascomycota</taxon>
        <taxon>Pezizomycotina</taxon>
        <taxon>Dothideomycetes</taxon>
        <taxon>Pleosporomycetidae</taxon>
        <taxon>Pleosporales</taxon>
        <taxon>Pleosporineae</taxon>
        <taxon>Pleosporaceae</taxon>
        <taxon>Decorospora</taxon>
    </lineage>
</organism>
<dbReference type="GO" id="GO:0005506">
    <property type="term" value="F:iron ion binding"/>
    <property type="evidence" value="ECO:0007669"/>
    <property type="project" value="InterPro"/>
</dbReference>
<keyword evidence="3 8" id="KW-0349">Heme</keyword>
<gene>
    <name evidence="9" type="ORF">BDW02DRAFT_641240</name>
</gene>
<dbReference type="InterPro" id="IPR001128">
    <property type="entry name" value="Cyt_P450"/>
</dbReference>
<keyword evidence="4 8" id="KW-0479">Metal-binding</keyword>
<comment type="cofactor">
    <cofactor evidence="1 8">
        <name>heme</name>
        <dbReference type="ChEBI" id="CHEBI:30413"/>
    </cofactor>
</comment>
<dbReference type="AlphaFoldDB" id="A0A6A5KEJ7"/>
<dbReference type="InterPro" id="IPR036396">
    <property type="entry name" value="Cyt_P450_sf"/>
</dbReference>
<dbReference type="PANTHER" id="PTHR46300:SF1">
    <property type="entry name" value="P450, PUTATIVE (EUROFUNG)-RELATED"/>
    <property type="match status" value="1"/>
</dbReference>
<evidence type="ECO:0000256" key="5">
    <source>
        <dbReference type="ARBA" id="ARBA00023002"/>
    </source>
</evidence>
<keyword evidence="6 8" id="KW-0408">Iron</keyword>
<keyword evidence="7" id="KW-0503">Monooxygenase</keyword>
<evidence type="ECO:0000256" key="2">
    <source>
        <dbReference type="ARBA" id="ARBA00010617"/>
    </source>
</evidence>
<evidence type="ECO:0000256" key="3">
    <source>
        <dbReference type="ARBA" id="ARBA00022617"/>
    </source>
</evidence>
<dbReference type="InterPro" id="IPR050364">
    <property type="entry name" value="Cytochrome_P450_fung"/>
</dbReference>
<dbReference type="PRINTS" id="PR00463">
    <property type="entry name" value="EP450I"/>
</dbReference>
<dbReference type="GO" id="GO:0016705">
    <property type="term" value="F:oxidoreductase activity, acting on paired donors, with incorporation or reduction of molecular oxygen"/>
    <property type="evidence" value="ECO:0007669"/>
    <property type="project" value="InterPro"/>
</dbReference>
<dbReference type="Pfam" id="PF00067">
    <property type="entry name" value="p450"/>
    <property type="match status" value="1"/>
</dbReference>
<evidence type="ECO:0000256" key="7">
    <source>
        <dbReference type="ARBA" id="ARBA00023033"/>
    </source>
</evidence>
<dbReference type="InterPro" id="IPR002401">
    <property type="entry name" value="Cyt_P450_E_grp-I"/>
</dbReference>
<feature type="binding site" description="axial binding residue" evidence="8">
    <location>
        <position position="415"/>
    </location>
    <ligand>
        <name>heme</name>
        <dbReference type="ChEBI" id="CHEBI:30413"/>
    </ligand>
    <ligandPart>
        <name>Fe</name>
        <dbReference type="ChEBI" id="CHEBI:18248"/>
    </ligandPart>
</feature>
<keyword evidence="5" id="KW-0560">Oxidoreductase</keyword>
<accession>A0A6A5KEJ7</accession>
<reference evidence="9" key="1">
    <citation type="submission" date="2020-01" db="EMBL/GenBank/DDBJ databases">
        <authorList>
            <consortium name="DOE Joint Genome Institute"/>
            <person name="Haridas S."/>
            <person name="Albert R."/>
            <person name="Binder M."/>
            <person name="Bloem J."/>
            <person name="Labutti K."/>
            <person name="Salamov A."/>
            <person name="Andreopoulos B."/>
            <person name="Baker S.E."/>
            <person name="Barry K."/>
            <person name="Bills G."/>
            <person name="Bluhm B.H."/>
            <person name="Cannon C."/>
            <person name="Castanera R."/>
            <person name="Culley D.E."/>
            <person name="Daum C."/>
            <person name="Ezra D."/>
            <person name="Gonzalez J.B."/>
            <person name="Henrissat B."/>
            <person name="Kuo A."/>
            <person name="Liang C."/>
            <person name="Lipzen A."/>
            <person name="Lutzoni F."/>
            <person name="Magnuson J."/>
            <person name="Mondo S."/>
            <person name="Nolan M."/>
            <person name="Ohm R."/>
            <person name="Pangilinan J."/>
            <person name="Park H.-J."/>
            <person name="Ramirez L."/>
            <person name="Alfaro M."/>
            <person name="Sun H."/>
            <person name="Tritt A."/>
            <person name="Yoshinaga Y."/>
            <person name="Zwiers L.-H."/>
            <person name="Turgeon B.G."/>
            <person name="Goodwin S.B."/>
            <person name="Spatafora J.W."/>
            <person name="Crous P.W."/>
            <person name="Grigoriev I.V."/>
        </authorList>
    </citation>
    <scope>NUCLEOTIDE SEQUENCE</scope>
    <source>
        <strain evidence="9">P77</strain>
    </source>
</reference>
<sequence length="510" mass="57774">MVSVAALLVAGTLFVYLVLQRRRRSKLPPGPPALPLIGNLHQAPTEAVWLTFQEWVKQYGNLVSVNFGGTTIIIIGDYDTAKDLLDKRANIYSGRPRMVMLQELVCKNNHIAFKPFDEEYLQHQRLEASVLSPRASACYTPIQDLESKQLLKDMLDSSNCFHNIERYAASLAYSMSYGMRILTGDEWQIRKSQACIANFEIAGQVGVWIVDALPWLNYLPAPLAPWKKTAATWFQMWDSLHQTNLRDAQKREGWNWAKDFVAAKEFQSMTEEQIAWDVGILCDAGVETLSTTLQIFILACVAHPEWIPRAQKELDEVIGRDRLPEFDDMRNLPYIQAVVEENFRWRHALPLGTPHATTRADHYKGYLIPEGSIIIPLFNAMRKDDHIFDAPSVFRPERWLGKSQSGSFGYGRRICTGRHIARNSLNIAVARLLWAFDIRAQDGRELVVEESMFTTGFVSVPKNVEATFAPRSESRARVIQDALGAAEKDVTQLLSSVREKQVAAGIKPWA</sequence>
<comment type="similarity">
    <text evidence="2">Belongs to the cytochrome P450 family.</text>
</comment>